<reference evidence="2 3" key="1">
    <citation type="submission" date="2020-08" db="EMBL/GenBank/DDBJ databases">
        <title>Genomic Encyclopedia of Type Strains, Phase IV (KMG-IV): sequencing the most valuable type-strain genomes for metagenomic binning, comparative biology and taxonomic classification.</title>
        <authorList>
            <person name="Goeker M."/>
        </authorList>
    </citation>
    <scope>NUCLEOTIDE SEQUENCE [LARGE SCALE GENOMIC DNA]</scope>
    <source>
        <strain evidence="2 3">DSM 26944</strain>
    </source>
</reference>
<organism evidence="2 3">
    <name type="scientific">Brucella daejeonensis</name>
    <dbReference type="NCBI Taxonomy" id="659015"/>
    <lineage>
        <taxon>Bacteria</taxon>
        <taxon>Pseudomonadati</taxon>
        <taxon>Pseudomonadota</taxon>
        <taxon>Alphaproteobacteria</taxon>
        <taxon>Hyphomicrobiales</taxon>
        <taxon>Brucellaceae</taxon>
        <taxon>Brucella/Ochrobactrum group</taxon>
        <taxon>Brucella</taxon>
    </lineage>
</organism>
<comment type="caution">
    <text evidence="2">The sequence shown here is derived from an EMBL/GenBank/DDBJ whole genome shotgun (WGS) entry which is preliminary data.</text>
</comment>
<evidence type="ECO:0000313" key="3">
    <source>
        <dbReference type="Proteomes" id="UP000555546"/>
    </source>
</evidence>
<name>A0A7W9B1J4_9HYPH</name>
<dbReference type="Proteomes" id="UP000555546">
    <property type="component" value="Unassembled WGS sequence"/>
</dbReference>
<evidence type="ECO:0000313" key="2">
    <source>
        <dbReference type="EMBL" id="MBB5704544.1"/>
    </source>
</evidence>
<accession>A0A7W9B1J4</accession>
<protein>
    <submittedName>
        <fullName evidence="2">Uncharacterized protein</fullName>
    </submittedName>
</protein>
<sequence length="57" mass="5856">MNDRTNGPKAIGELLGGLISREVKRTADAVASKGKGKGEASRALTRSDSTLIEAAAD</sequence>
<dbReference type="EMBL" id="JACIJG010000035">
    <property type="protein sequence ID" value="MBB5704544.1"/>
    <property type="molecule type" value="Genomic_DNA"/>
</dbReference>
<dbReference type="AlphaFoldDB" id="A0A7W9B1J4"/>
<feature type="non-terminal residue" evidence="2">
    <location>
        <position position="57"/>
    </location>
</feature>
<gene>
    <name evidence="2" type="ORF">FHS76_004466</name>
</gene>
<feature type="region of interest" description="Disordered" evidence="1">
    <location>
        <begin position="29"/>
        <end position="57"/>
    </location>
</feature>
<proteinExistence type="predicted"/>
<evidence type="ECO:0000256" key="1">
    <source>
        <dbReference type="SAM" id="MobiDB-lite"/>
    </source>
</evidence>
<keyword evidence="3" id="KW-1185">Reference proteome</keyword>